<dbReference type="AlphaFoldDB" id="A0A814M8F6"/>
<accession>A0A814M8F6</accession>
<dbReference type="EMBL" id="CAJNOJ010000086">
    <property type="protein sequence ID" value="CAF1073183.1"/>
    <property type="molecule type" value="Genomic_DNA"/>
</dbReference>
<protein>
    <submittedName>
        <fullName evidence="1">Uncharacterized protein</fullName>
    </submittedName>
</protein>
<comment type="caution">
    <text evidence="1">The sequence shown here is derived from an EMBL/GenBank/DDBJ whole genome shotgun (WGS) entry which is preliminary data.</text>
</comment>
<organism evidence="1 2">
    <name type="scientific">Adineta ricciae</name>
    <name type="common">Rotifer</name>
    <dbReference type="NCBI Taxonomy" id="249248"/>
    <lineage>
        <taxon>Eukaryota</taxon>
        <taxon>Metazoa</taxon>
        <taxon>Spiralia</taxon>
        <taxon>Gnathifera</taxon>
        <taxon>Rotifera</taxon>
        <taxon>Eurotatoria</taxon>
        <taxon>Bdelloidea</taxon>
        <taxon>Adinetida</taxon>
        <taxon>Adinetidae</taxon>
        <taxon>Adineta</taxon>
    </lineage>
</organism>
<dbReference type="Proteomes" id="UP000663852">
    <property type="component" value="Unassembled WGS sequence"/>
</dbReference>
<evidence type="ECO:0000313" key="2">
    <source>
        <dbReference type="Proteomes" id="UP000663852"/>
    </source>
</evidence>
<proteinExistence type="predicted"/>
<evidence type="ECO:0000313" key="1">
    <source>
        <dbReference type="EMBL" id="CAF1073183.1"/>
    </source>
</evidence>
<sequence>MGRNSFLLLINLHYWFKYQTLKLSLSYKRCRYNIRNYRPYKAYQSSISNGFHAQSVYIMLNIALFMIFNI</sequence>
<name>A0A814M8F6_ADIRI</name>
<gene>
    <name evidence="1" type="ORF">EDS130_LOCUS18553</name>
</gene>
<reference evidence="1" key="1">
    <citation type="submission" date="2021-02" db="EMBL/GenBank/DDBJ databases">
        <authorList>
            <person name="Nowell W R."/>
        </authorList>
    </citation>
    <scope>NUCLEOTIDE SEQUENCE</scope>
</reference>